<proteinExistence type="predicted"/>
<sequence length="103" mass="11434">MESQVVPDTLLTGSCQKPLFLIHKEFVQLDLDLRTQKGLLVLAFYVPLVMTLPLAALRAIRTLEHRFLSTLPKHMPLQGILADVRPSAIATTECSVTALTRPL</sequence>
<evidence type="ECO:0000256" key="1">
    <source>
        <dbReference type="SAM" id="Phobius"/>
    </source>
</evidence>
<dbReference type="AlphaFoldDB" id="A0A1B6IPZ1"/>
<keyword evidence="1" id="KW-0812">Transmembrane</keyword>
<feature type="non-terminal residue" evidence="3">
    <location>
        <position position="103"/>
    </location>
</feature>
<dbReference type="EMBL" id="GECU01019228">
    <property type="protein sequence ID" value="JAS88478.1"/>
    <property type="molecule type" value="Transcribed_RNA"/>
</dbReference>
<gene>
    <name evidence="2" type="ORF">g.13501</name>
    <name evidence="3" type="ORF">g.13502</name>
</gene>
<evidence type="ECO:0000313" key="2">
    <source>
        <dbReference type="EMBL" id="JAS88478.1"/>
    </source>
</evidence>
<keyword evidence="1" id="KW-1133">Transmembrane helix</keyword>
<accession>A0A1B6IPZ1</accession>
<protein>
    <submittedName>
        <fullName evidence="3">Uncharacterized protein</fullName>
    </submittedName>
</protein>
<keyword evidence="1" id="KW-0472">Membrane</keyword>
<feature type="transmembrane region" description="Helical" evidence="1">
    <location>
        <begin position="39"/>
        <end position="60"/>
    </location>
</feature>
<name>A0A1B6IPZ1_9HEMI</name>
<organism evidence="3">
    <name type="scientific">Homalodisca liturata</name>
    <dbReference type="NCBI Taxonomy" id="320908"/>
    <lineage>
        <taxon>Eukaryota</taxon>
        <taxon>Metazoa</taxon>
        <taxon>Ecdysozoa</taxon>
        <taxon>Arthropoda</taxon>
        <taxon>Hexapoda</taxon>
        <taxon>Insecta</taxon>
        <taxon>Pterygota</taxon>
        <taxon>Neoptera</taxon>
        <taxon>Paraneoptera</taxon>
        <taxon>Hemiptera</taxon>
        <taxon>Auchenorrhyncha</taxon>
        <taxon>Membracoidea</taxon>
        <taxon>Cicadellidae</taxon>
        <taxon>Cicadellinae</taxon>
        <taxon>Proconiini</taxon>
        <taxon>Homalodisca</taxon>
    </lineage>
</organism>
<evidence type="ECO:0000313" key="3">
    <source>
        <dbReference type="EMBL" id="JAS88991.1"/>
    </source>
</evidence>
<dbReference type="EMBL" id="GECU01018715">
    <property type="protein sequence ID" value="JAS88991.1"/>
    <property type="molecule type" value="Transcribed_RNA"/>
</dbReference>
<reference evidence="3" key="1">
    <citation type="submission" date="2015-11" db="EMBL/GenBank/DDBJ databases">
        <title>De novo transcriptome assembly of four potential Pierce s Disease insect vectors from Arizona vineyards.</title>
        <authorList>
            <person name="Tassone E.E."/>
        </authorList>
    </citation>
    <scope>NUCLEOTIDE SEQUENCE</scope>
</reference>